<dbReference type="EMBL" id="QWED01000307">
    <property type="protein sequence ID" value="RIJ09620.1"/>
    <property type="molecule type" value="Genomic_DNA"/>
</dbReference>
<dbReference type="PANTHER" id="PTHR32309">
    <property type="entry name" value="TYROSINE-PROTEIN KINASE"/>
    <property type="match status" value="1"/>
</dbReference>
<evidence type="ECO:0000256" key="12">
    <source>
        <dbReference type="ARBA" id="ARBA00022840"/>
    </source>
</evidence>
<evidence type="ECO:0000256" key="2">
    <source>
        <dbReference type="ARBA" id="ARBA00006683"/>
    </source>
</evidence>
<evidence type="ECO:0000256" key="5">
    <source>
        <dbReference type="ARBA" id="ARBA00011903"/>
    </source>
</evidence>
<dbReference type="Pfam" id="PF02706">
    <property type="entry name" value="Wzz"/>
    <property type="match status" value="1"/>
</dbReference>
<dbReference type="InterPro" id="IPR027417">
    <property type="entry name" value="P-loop_NTPase"/>
</dbReference>
<evidence type="ECO:0000256" key="17">
    <source>
        <dbReference type="SAM" id="Phobius"/>
    </source>
</evidence>
<feature type="domain" description="AAA" evidence="19">
    <location>
        <begin position="291"/>
        <end position="426"/>
    </location>
</feature>
<keyword evidence="15" id="KW-0829">Tyrosine-protein kinase</keyword>
<dbReference type="GO" id="GO:0005524">
    <property type="term" value="F:ATP binding"/>
    <property type="evidence" value="ECO:0007669"/>
    <property type="project" value="UniProtKB-KW"/>
</dbReference>
<evidence type="ECO:0000256" key="7">
    <source>
        <dbReference type="ARBA" id="ARBA00022519"/>
    </source>
</evidence>
<proteinExistence type="inferred from homology"/>
<reference evidence="20 21" key="1">
    <citation type="submission" date="2018-08" db="EMBL/GenBank/DDBJ databases">
        <title>Genome Sequence of Clavibacter michiganensis Subspecies type strains, and the Atypical Peach-Colored Strains Isolated from Tomato.</title>
        <authorList>
            <person name="Osdaghi E."/>
            <person name="Portier P."/>
            <person name="Briand M."/>
            <person name="Jacques M.-A."/>
        </authorList>
    </citation>
    <scope>NUCLEOTIDE SEQUENCE [LARGE SCALE GENOMIC DNA]</scope>
    <source>
        <strain evidence="20 21">CFBP 7577</strain>
    </source>
</reference>
<dbReference type="GO" id="GO:0005886">
    <property type="term" value="C:plasma membrane"/>
    <property type="evidence" value="ECO:0007669"/>
    <property type="project" value="UniProtKB-SubCell"/>
</dbReference>
<comment type="similarity">
    <text evidence="2">Belongs to the CpsC/CapA family.</text>
</comment>
<evidence type="ECO:0000256" key="6">
    <source>
        <dbReference type="ARBA" id="ARBA00022475"/>
    </source>
</evidence>
<gene>
    <name evidence="20" type="ORF">DZF97_10195</name>
</gene>
<evidence type="ECO:0000256" key="8">
    <source>
        <dbReference type="ARBA" id="ARBA00022679"/>
    </source>
</evidence>
<comment type="similarity">
    <text evidence="3">Belongs to the CpsD/CapB family.</text>
</comment>
<evidence type="ECO:0000256" key="9">
    <source>
        <dbReference type="ARBA" id="ARBA00022692"/>
    </source>
</evidence>
<feature type="transmembrane region" description="Helical" evidence="17">
    <location>
        <begin position="31"/>
        <end position="51"/>
    </location>
</feature>
<keyword evidence="8 20" id="KW-0808">Transferase</keyword>
<evidence type="ECO:0000256" key="11">
    <source>
        <dbReference type="ARBA" id="ARBA00022777"/>
    </source>
</evidence>
<sequence>MGRGRRWGALHRRGGSPVELREYIRILRRSWILILLVLLLGVGAAAGYSLVQTPEYRASSKVFVSTQSAGTVQDLSQGSTFTQQAVKSYADVVATPVVLEPVIAQLGLDATAESLAPKITATAAADTVIIQISVEDEKAEAAATIANAVARSFTDVVAELTPLDANGQAQVKITTLQEARIPASPVSPQVPLNLALGGLIGLALGVAAAVLRATLDTRIRGEHDLRLVTHAPILGGIAYDPKAKERPLIVQSDPRSPRAESFRSLRTNLQFLDFGGRARSFVITSAVESEGKATTSANLAIALSDAGARVAVVDADLRRPKLASYLGLEGAVGLTDVLIGRAELKDVLQPWGNRNMFVLPAGQIPPNPSELLGSRTMVTLLKELEAEFDTVLIDAPPLLPVTDSAVLSKSAGGAILVVSSGRAHRGQVHAAIESLNSVGAEVLGVVLTMLPTKGPDAYGYGQYGYSYVRPESSDSTSPAAP</sequence>
<keyword evidence="9 17" id="KW-0812">Transmembrane</keyword>
<accession>A0A399PT30</accession>
<dbReference type="InterPro" id="IPR025669">
    <property type="entry name" value="AAA_dom"/>
</dbReference>
<evidence type="ECO:0000259" key="19">
    <source>
        <dbReference type="Pfam" id="PF13614"/>
    </source>
</evidence>
<dbReference type="InterPro" id="IPR003856">
    <property type="entry name" value="LPS_length_determ_N"/>
</dbReference>
<keyword evidence="14 17" id="KW-0472">Membrane</keyword>
<evidence type="ECO:0000256" key="15">
    <source>
        <dbReference type="ARBA" id="ARBA00023137"/>
    </source>
</evidence>
<comment type="caution">
    <text evidence="20">The sequence shown here is derived from an EMBL/GenBank/DDBJ whole genome shotgun (WGS) entry which is preliminary data.</text>
</comment>
<evidence type="ECO:0000256" key="13">
    <source>
        <dbReference type="ARBA" id="ARBA00022989"/>
    </source>
</evidence>
<evidence type="ECO:0000256" key="1">
    <source>
        <dbReference type="ARBA" id="ARBA00004429"/>
    </source>
</evidence>
<dbReference type="InterPro" id="IPR005702">
    <property type="entry name" value="Wzc-like_C"/>
</dbReference>
<organism evidence="20 21">
    <name type="scientific">Clavibacter nebraskensis</name>
    <dbReference type="NCBI Taxonomy" id="31963"/>
    <lineage>
        <taxon>Bacteria</taxon>
        <taxon>Bacillati</taxon>
        <taxon>Actinomycetota</taxon>
        <taxon>Actinomycetes</taxon>
        <taxon>Micrococcales</taxon>
        <taxon>Microbacteriaceae</taxon>
        <taxon>Clavibacter</taxon>
    </lineage>
</organism>
<evidence type="ECO:0000313" key="21">
    <source>
        <dbReference type="Proteomes" id="UP000265361"/>
    </source>
</evidence>
<dbReference type="GO" id="GO:0042802">
    <property type="term" value="F:identical protein binding"/>
    <property type="evidence" value="ECO:0007669"/>
    <property type="project" value="UniProtKB-ARBA"/>
</dbReference>
<feature type="domain" description="Polysaccharide chain length determinant N-terminal" evidence="18">
    <location>
        <begin position="19"/>
        <end position="106"/>
    </location>
</feature>
<keyword evidence="10" id="KW-0547">Nucleotide-binding</keyword>
<keyword evidence="7" id="KW-0997">Cell inner membrane</keyword>
<keyword evidence="13 17" id="KW-1133">Transmembrane helix</keyword>
<keyword evidence="12" id="KW-0067">ATP-binding</keyword>
<name>A0A399PT30_9MICO</name>
<dbReference type="CDD" id="cd05387">
    <property type="entry name" value="BY-kinase"/>
    <property type="match status" value="1"/>
</dbReference>
<evidence type="ECO:0000256" key="14">
    <source>
        <dbReference type="ARBA" id="ARBA00023136"/>
    </source>
</evidence>
<dbReference type="Pfam" id="PF13614">
    <property type="entry name" value="AAA_31"/>
    <property type="match status" value="1"/>
</dbReference>
<evidence type="ECO:0000256" key="4">
    <source>
        <dbReference type="ARBA" id="ARBA00008883"/>
    </source>
</evidence>
<comment type="catalytic activity">
    <reaction evidence="16">
        <text>L-tyrosyl-[protein] + ATP = O-phospho-L-tyrosyl-[protein] + ADP + H(+)</text>
        <dbReference type="Rhea" id="RHEA:10596"/>
        <dbReference type="Rhea" id="RHEA-COMP:10136"/>
        <dbReference type="Rhea" id="RHEA-COMP:20101"/>
        <dbReference type="ChEBI" id="CHEBI:15378"/>
        <dbReference type="ChEBI" id="CHEBI:30616"/>
        <dbReference type="ChEBI" id="CHEBI:46858"/>
        <dbReference type="ChEBI" id="CHEBI:61978"/>
        <dbReference type="ChEBI" id="CHEBI:456216"/>
        <dbReference type="EC" id="2.7.10.2"/>
    </reaction>
</comment>
<dbReference type="Gene3D" id="3.40.50.300">
    <property type="entry name" value="P-loop containing nucleotide triphosphate hydrolases"/>
    <property type="match status" value="1"/>
</dbReference>
<evidence type="ECO:0000259" key="18">
    <source>
        <dbReference type="Pfam" id="PF02706"/>
    </source>
</evidence>
<dbReference type="InterPro" id="IPR050445">
    <property type="entry name" value="Bact_polysacc_biosynth/exp"/>
</dbReference>
<evidence type="ECO:0000256" key="3">
    <source>
        <dbReference type="ARBA" id="ARBA00007316"/>
    </source>
</evidence>
<comment type="similarity">
    <text evidence="4">Belongs to the etk/wzc family.</text>
</comment>
<dbReference type="FunFam" id="3.40.50.300:FF:000527">
    <property type="entry name" value="Tyrosine-protein kinase etk"/>
    <property type="match status" value="1"/>
</dbReference>
<keyword evidence="11 20" id="KW-0418">Kinase</keyword>
<dbReference type="Proteomes" id="UP000265361">
    <property type="component" value="Unassembled WGS sequence"/>
</dbReference>
<protein>
    <recommendedName>
        <fullName evidence="5">non-specific protein-tyrosine kinase</fullName>
        <ecNumber evidence="5">2.7.10.2</ecNumber>
    </recommendedName>
</protein>
<dbReference type="SUPFAM" id="SSF52540">
    <property type="entry name" value="P-loop containing nucleoside triphosphate hydrolases"/>
    <property type="match status" value="1"/>
</dbReference>
<dbReference type="EC" id="2.7.10.2" evidence="5"/>
<evidence type="ECO:0000256" key="16">
    <source>
        <dbReference type="ARBA" id="ARBA00051245"/>
    </source>
</evidence>
<dbReference type="AlphaFoldDB" id="A0A399PT30"/>
<keyword evidence="6" id="KW-1003">Cell membrane</keyword>
<dbReference type="NCBIfam" id="TIGR01007">
    <property type="entry name" value="eps_fam"/>
    <property type="match status" value="1"/>
</dbReference>
<evidence type="ECO:0000313" key="20">
    <source>
        <dbReference type="EMBL" id="RIJ09620.1"/>
    </source>
</evidence>
<comment type="subcellular location">
    <subcellularLocation>
        <location evidence="1">Cell inner membrane</location>
        <topology evidence="1">Multi-pass membrane protein</topology>
    </subcellularLocation>
</comment>
<evidence type="ECO:0000256" key="10">
    <source>
        <dbReference type="ARBA" id="ARBA00022741"/>
    </source>
</evidence>
<dbReference type="GO" id="GO:0004715">
    <property type="term" value="F:non-membrane spanning protein tyrosine kinase activity"/>
    <property type="evidence" value="ECO:0007669"/>
    <property type="project" value="UniProtKB-EC"/>
</dbReference>
<dbReference type="PANTHER" id="PTHR32309:SF13">
    <property type="entry name" value="FERRIC ENTEROBACTIN TRANSPORT PROTEIN FEPE"/>
    <property type="match status" value="1"/>
</dbReference>